<dbReference type="Proteomes" id="UP000699462">
    <property type="component" value="Unassembled WGS sequence"/>
</dbReference>
<accession>A0A8T0DWQ1</accession>
<proteinExistence type="predicted"/>
<organism evidence="1 2">
    <name type="scientific">Paragonimus westermani</name>
    <dbReference type="NCBI Taxonomy" id="34504"/>
    <lineage>
        <taxon>Eukaryota</taxon>
        <taxon>Metazoa</taxon>
        <taxon>Spiralia</taxon>
        <taxon>Lophotrochozoa</taxon>
        <taxon>Platyhelminthes</taxon>
        <taxon>Trematoda</taxon>
        <taxon>Digenea</taxon>
        <taxon>Plagiorchiida</taxon>
        <taxon>Troglotremata</taxon>
        <taxon>Troglotrematidae</taxon>
        <taxon>Paragonimus</taxon>
    </lineage>
</organism>
<sequence length="94" mass="10553">MWRGAGSTCCGYDDFWLSASGTFILCVGDKHADENHFGPQSMWLSIAFCEPHWSPSHVNCSQDWNSKKLATTSIPSESKARQSRHLLALIQMHL</sequence>
<evidence type="ECO:0000313" key="1">
    <source>
        <dbReference type="EMBL" id="KAF8572163.1"/>
    </source>
</evidence>
<gene>
    <name evidence="1" type="ORF">P879_00233</name>
</gene>
<dbReference type="EMBL" id="JTDF01000149">
    <property type="protein sequence ID" value="KAF8572163.1"/>
    <property type="molecule type" value="Genomic_DNA"/>
</dbReference>
<name>A0A8T0DWQ1_9TREM</name>
<dbReference type="AlphaFoldDB" id="A0A8T0DWQ1"/>
<reference evidence="1 2" key="1">
    <citation type="submission" date="2019-07" db="EMBL/GenBank/DDBJ databases">
        <title>Annotation for the trematode Paragonimus westermani.</title>
        <authorList>
            <person name="Choi Y.-J."/>
        </authorList>
    </citation>
    <scope>NUCLEOTIDE SEQUENCE [LARGE SCALE GENOMIC DNA]</scope>
    <source>
        <strain evidence="1">180907_Pwestermani</strain>
    </source>
</reference>
<evidence type="ECO:0000313" key="2">
    <source>
        <dbReference type="Proteomes" id="UP000699462"/>
    </source>
</evidence>
<protein>
    <submittedName>
        <fullName evidence="1">Uncharacterized protein</fullName>
    </submittedName>
</protein>
<comment type="caution">
    <text evidence="1">The sequence shown here is derived from an EMBL/GenBank/DDBJ whole genome shotgun (WGS) entry which is preliminary data.</text>
</comment>
<keyword evidence="2" id="KW-1185">Reference proteome</keyword>